<evidence type="ECO:0000313" key="2">
    <source>
        <dbReference type="EMBL" id="KAJ8449157.1"/>
    </source>
</evidence>
<gene>
    <name evidence="2" type="ORF">Cgig2_027159</name>
</gene>
<reference evidence="2" key="1">
    <citation type="submission" date="2022-04" db="EMBL/GenBank/DDBJ databases">
        <title>Carnegiea gigantea Genome sequencing and assembly v2.</title>
        <authorList>
            <person name="Copetti D."/>
            <person name="Sanderson M.J."/>
            <person name="Burquez A."/>
            <person name="Wojciechowski M.F."/>
        </authorList>
    </citation>
    <scope>NUCLEOTIDE SEQUENCE</scope>
    <source>
        <strain evidence="2">SGP5-SGP5p</strain>
        <tissue evidence="2">Aerial part</tissue>
    </source>
</reference>
<feature type="region of interest" description="Disordered" evidence="1">
    <location>
        <begin position="48"/>
        <end position="90"/>
    </location>
</feature>
<name>A0A9Q1QNW2_9CARY</name>
<sequence>MQQATEQVKKAMEIANSALPLPHFEYEPTMGCEPSYRCIPGMSHRHNDEVREVSCSNRGRQSWREDRDQSVEADDPQSRHLSQGRPVTSTTASTLYAMHSRCTAWFEEQQQTSRPRGETSGEDCGSSERNMSSCSPNLGRKSAPPEQWPPLSVDSQRVLLGPVGKLQGHQRTARDCYLVSIWPLVDDQLSMDPRDLSLRTKGCGPHHLTLLKP</sequence>
<dbReference type="AlphaFoldDB" id="A0A9Q1QNW2"/>
<evidence type="ECO:0000313" key="3">
    <source>
        <dbReference type="Proteomes" id="UP001153076"/>
    </source>
</evidence>
<feature type="region of interest" description="Disordered" evidence="1">
    <location>
        <begin position="107"/>
        <end position="152"/>
    </location>
</feature>
<feature type="compositionally biased region" description="Polar residues" evidence="1">
    <location>
        <begin position="79"/>
        <end position="90"/>
    </location>
</feature>
<feature type="compositionally biased region" description="Polar residues" evidence="1">
    <location>
        <begin position="127"/>
        <end position="136"/>
    </location>
</feature>
<dbReference type="EMBL" id="JAKOGI010000024">
    <property type="protein sequence ID" value="KAJ8449157.1"/>
    <property type="molecule type" value="Genomic_DNA"/>
</dbReference>
<dbReference type="Proteomes" id="UP001153076">
    <property type="component" value="Unassembled WGS sequence"/>
</dbReference>
<accession>A0A9Q1QNW2</accession>
<keyword evidence="3" id="KW-1185">Reference proteome</keyword>
<comment type="caution">
    <text evidence="2">The sequence shown here is derived from an EMBL/GenBank/DDBJ whole genome shotgun (WGS) entry which is preliminary data.</text>
</comment>
<evidence type="ECO:0000256" key="1">
    <source>
        <dbReference type="SAM" id="MobiDB-lite"/>
    </source>
</evidence>
<organism evidence="2 3">
    <name type="scientific">Carnegiea gigantea</name>
    <dbReference type="NCBI Taxonomy" id="171969"/>
    <lineage>
        <taxon>Eukaryota</taxon>
        <taxon>Viridiplantae</taxon>
        <taxon>Streptophyta</taxon>
        <taxon>Embryophyta</taxon>
        <taxon>Tracheophyta</taxon>
        <taxon>Spermatophyta</taxon>
        <taxon>Magnoliopsida</taxon>
        <taxon>eudicotyledons</taxon>
        <taxon>Gunneridae</taxon>
        <taxon>Pentapetalae</taxon>
        <taxon>Caryophyllales</taxon>
        <taxon>Cactineae</taxon>
        <taxon>Cactaceae</taxon>
        <taxon>Cactoideae</taxon>
        <taxon>Echinocereeae</taxon>
        <taxon>Carnegiea</taxon>
    </lineage>
</organism>
<proteinExistence type="predicted"/>
<protein>
    <submittedName>
        <fullName evidence="2">Uncharacterized protein</fullName>
    </submittedName>
</protein>